<feature type="transmembrane region" description="Helical" evidence="1">
    <location>
        <begin position="21"/>
        <end position="38"/>
    </location>
</feature>
<evidence type="ECO:0000256" key="1">
    <source>
        <dbReference type="SAM" id="Phobius"/>
    </source>
</evidence>
<feature type="domain" description="Amine oxidase" evidence="2">
    <location>
        <begin position="33"/>
        <end position="479"/>
    </location>
</feature>
<dbReference type="InterPro" id="IPR050281">
    <property type="entry name" value="Flavin_monoamine_oxidase"/>
</dbReference>
<dbReference type="InterPro" id="IPR036188">
    <property type="entry name" value="FAD/NAD-bd_sf"/>
</dbReference>
<protein>
    <recommendedName>
        <fullName evidence="2">Amine oxidase domain-containing protein</fullName>
    </recommendedName>
</protein>
<evidence type="ECO:0000313" key="4">
    <source>
        <dbReference type="Proteomes" id="UP001329430"/>
    </source>
</evidence>
<dbReference type="SUPFAM" id="SSF51905">
    <property type="entry name" value="FAD/NAD(P)-binding domain"/>
    <property type="match status" value="1"/>
</dbReference>
<keyword evidence="1" id="KW-1133">Transmembrane helix</keyword>
<dbReference type="AlphaFoldDB" id="A0AAN7ZGN9"/>
<dbReference type="PANTHER" id="PTHR10742">
    <property type="entry name" value="FLAVIN MONOAMINE OXIDASE"/>
    <property type="match status" value="1"/>
</dbReference>
<evidence type="ECO:0000259" key="2">
    <source>
        <dbReference type="Pfam" id="PF01593"/>
    </source>
</evidence>
<dbReference type="GO" id="GO:0046592">
    <property type="term" value="F:polyamine oxidase activity"/>
    <property type="evidence" value="ECO:0007669"/>
    <property type="project" value="TreeGrafter"/>
</dbReference>
<accession>A0AAN7ZGN9</accession>
<dbReference type="InterPro" id="IPR002937">
    <property type="entry name" value="Amino_oxidase"/>
</dbReference>
<gene>
    <name evidence="3" type="ORF">RI129_012973</name>
</gene>
<dbReference type="PANTHER" id="PTHR10742:SF398">
    <property type="entry name" value="AMINE OXIDASE DOMAIN-CONTAINING PROTEIN-RELATED"/>
    <property type="match status" value="1"/>
</dbReference>
<keyword evidence="1" id="KW-0472">Membrane</keyword>
<dbReference type="EMBL" id="JAVRBK010000010">
    <property type="protein sequence ID" value="KAK5638678.1"/>
    <property type="molecule type" value="Genomic_DNA"/>
</dbReference>
<comment type="caution">
    <text evidence="3">The sequence shown here is derived from an EMBL/GenBank/DDBJ whole genome shotgun (WGS) entry which is preliminary data.</text>
</comment>
<proteinExistence type="predicted"/>
<evidence type="ECO:0000313" key="3">
    <source>
        <dbReference type="EMBL" id="KAK5638678.1"/>
    </source>
</evidence>
<dbReference type="Proteomes" id="UP001329430">
    <property type="component" value="Chromosome 10"/>
</dbReference>
<keyword evidence="4" id="KW-1185">Reference proteome</keyword>
<dbReference type="Pfam" id="PF01593">
    <property type="entry name" value="Amino_oxidase"/>
    <property type="match status" value="1"/>
</dbReference>
<name>A0AAN7ZGN9_9COLE</name>
<reference evidence="3 4" key="1">
    <citation type="journal article" date="2024" name="Insects">
        <title>An Improved Chromosome-Level Genome Assembly of the Firefly Pyrocoelia pectoralis.</title>
        <authorList>
            <person name="Fu X."/>
            <person name="Meyer-Rochow V.B."/>
            <person name="Ballantyne L."/>
            <person name="Zhu X."/>
        </authorList>
    </citation>
    <scope>NUCLEOTIDE SEQUENCE [LARGE SCALE GENOMIC DNA]</scope>
    <source>
        <strain evidence="3">XCY_ONT2</strain>
    </source>
</reference>
<dbReference type="SUPFAM" id="SSF54373">
    <property type="entry name" value="FAD-linked reductases, C-terminal domain"/>
    <property type="match status" value="1"/>
</dbReference>
<sequence length="483" mass="55584">MNKPYKTFSCQIHFSLSFDKVMVKILIIGAGAAGIAAANRLSENRFTNFTILEAENRVGGRIYSVKFGNAFVDLGAEFCHGENIIYDLVRKYNLLKPTEMIFPQLCHSSKELVRQDIADELFKAFYTIYMAPKQENQSFGSYFDQKYREIVTAHFQDKSHCKGLALESFDLFKKWVTSYEGSFSWYTPTIVSDYQICKGNHLMTWQGNGCGSLLKVLTKKYPAIEDKIILNKEVTDIIWDQDEAVVKCQDGSRYTADHVIVTVSLGVLKEKHQSLFYPPLPNNKETIIRKLGMDSIHQIFFQFPRRWWPVSEFIGFSFLWDEEGMDDLKRNNADKFWVKDLIGLFCVDQNPNVLEAWFSGEFIPTIESLSEEIIIEGIMFVIEKFLKDRFVDIPRPNGFIRHNWYSNPHFRGGYSHQTIKSRESSTEIGMSEPNILAEPLCTSSGKPMVLFAGEATHPIYYSVLHGAIETGFREADRIIAYYK</sequence>
<keyword evidence="1" id="KW-0812">Transmembrane</keyword>
<organism evidence="3 4">
    <name type="scientific">Pyrocoelia pectoralis</name>
    <dbReference type="NCBI Taxonomy" id="417401"/>
    <lineage>
        <taxon>Eukaryota</taxon>
        <taxon>Metazoa</taxon>
        <taxon>Ecdysozoa</taxon>
        <taxon>Arthropoda</taxon>
        <taxon>Hexapoda</taxon>
        <taxon>Insecta</taxon>
        <taxon>Pterygota</taxon>
        <taxon>Neoptera</taxon>
        <taxon>Endopterygota</taxon>
        <taxon>Coleoptera</taxon>
        <taxon>Polyphaga</taxon>
        <taxon>Elateriformia</taxon>
        <taxon>Elateroidea</taxon>
        <taxon>Lampyridae</taxon>
        <taxon>Lampyrinae</taxon>
        <taxon>Pyrocoelia</taxon>
    </lineage>
</organism>
<dbReference type="Gene3D" id="3.50.50.60">
    <property type="entry name" value="FAD/NAD(P)-binding domain"/>
    <property type="match status" value="1"/>
</dbReference>
<dbReference type="Gene3D" id="3.90.660.10">
    <property type="match status" value="1"/>
</dbReference>